<dbReference type="GO" id="GO:0034975">
    <property type="term" value="P:protein folding in endoplasmic reticulum"/>
    <property type="evidence" value="ECO:0007669"/>
    <property type="project" value="InterPro"/>
</dbReference>
<evidence type="ECO:0000256" key="16">
    <source>
        <dbReference type="PIRSR" id="PIRSR017205-1"/>
    </source>
</evidence>
<feature type="binding site" evidence="17">
    <location>
        <position position="150"/>
    </location>
    <ligand>
        <name>FAD</name>
        <dbReference type="ChEBI" id="CHEBI:57692"/>
    </ligand>
</feature>
<dbReference type="OrthoDB" id="269384at2759"/>
<feature type="binding site" evidence="17">
    <location>
        <position position="64"/>
    </location>
    <ligand>
        <name>FAD</name>
        <dbReference type="ChEBI" id="CHEBI:57692"/>
    </ligand>
</feature>
<dbReference type="PANTHER" id="PTHR12613">
    <property type="entry name" value="ERO1-RELATED"/>
    <property type="match status" value="1"/>
</dbReference>
<sequence>MSFVNRSITEEQMSAFKDWKNFDMRGIKFCDVDSEEDPNMEFIDLIKNPERFTGYDGESAHKVWRAIYEENCFQPEPWPMTQNELASFNQNYDNVPESPLSGLCLEKKIFYRVVSGLHSSISLHLAAVYRYEGTFGKIDWKMNLEEFKRRFDHPKGATYLKNLYFVYLLEMRAFAKAAPYFSSLQYFTGNKEEDAFMKESISKLLESIIDFPMHFDETQLFKGERANILKEEFRSRFHNVTTIIDCAACEKCRLWGKLQTHGLGTALKILFTPAEVTDFKLDRNEVVAMYNAFARLSSSIHYLESFQKMLQTEQLSAGSKSSIGGAEKQKKNFKIDL</sequence>
<keyword evidence="7" id="KW-0732">Signal</keyword>
<dbReference type="GO" id="GO:0015035">
    <property type="term" value="F:protein-disulfide reductase activity"/>
    <property type="evidence" value="ECO:0007669"/>
    <property type="project" value="InterPro"/>
</dbReference>
<keyword evidence="20" id="KW-1185">Reference proteome</keyword>
<evidence type="ECO:0000313" key="20">
    <source>
        <dbReference type="Proteomes" id="UP000001307"/>
    </source>
</evidence>
<feature type="binding site" evidence="17">
    <location>
        <position position="115"/>
    </location>
    <ligand>
        <name>FAD</name>
        <dbReference type="ChEBI" id="CHEBI:57692"/>
    </ligand>
</feature>
<name>E4XBW7_OIKDI</name>
<feature type="active site" evidence="16">
    <location>
        <position position="252"/>
    </location>
</feature>
<dbReference type="GO" id="GO:0071949">
    <property type="term" value="F:FAD binding"/>
    <property type="evidence" value="ECO:0007669"/>
    <property type="project" value="InterPro"/>
</dbReference>
<evidence type="ECO:0000256" key="7">
    <source>
        <dbReference type="ARBA" id="ARBA00022729"/>
    </source>
</evidence>
<keyword evidence="13 18" id="KW-1015">Disulfide bond</keyword>
<reference evidence="19" key="1">
    <citation type="journal article" date="2010" name="Science">
        <title>Plasticity of animal genome architecture unmasked by rapid evolution of a pelagic tunicate.</title>
        <authorList>
            <person name="Denoeud F."/>
            <person name="Henriet S."/>
            <person name="Mungpakdee S."/>
            <person name="Aury J.M."/>
            <person name="Da Silva C."/>
            <person name="Brinkmann H."/>
            <person name="Mikhaleva J."/>
            <person name="Olsen L.C."/>
            <person name="Jubin C."/>
            <person name="Canestro C."/>
            <person name="Bouquet J.M."/>
            <person name="Danks G."/>
            <person name="Poulain J."/>
            <person name="Campsteijn C."/>
            <person name="Adamski M."/>
            <person name="Cross I."/>
            <person name="Yadetie F."/>
            <person name="Muffato M."/>
            <person name="Louis A."/>
            <person name="Butcher S."/>
            <person name="Tsagkogeorga G."/>
            <person name="Konrad A."/>
            <person name="Singh S."/>
            <person name="Jensen M.F."/>
            <person name="Cong E.H."/>
            <person name="Eikeseth-Otteraa H."/>
            <person name="Noel B."/>
            <person name="Anthouard V."/>
            <person name="Porcel B.M."/>
            <person name="Kachouri-Lafond R."/>
            <person name="Nishino A."/>
            <person name="Ugolini M."/>
            <person name="Chourrout P."/>
            <person name="Nishida H."/>
            <person name="Aasland R."/>
            <person name="Huzurbazar S."/>
            <person name="Westhof E."/>
            <person name="Delsuc F."/>
            <person name="Lehrach H."/>
            <person name="Reinhardt R."/>
            <person name="Weissenbach J."/>
            <person name="Roy S.W."/>
            <person name="Artiguenave F."/>
            <person name="Postlethwait J.H."/>
            <person name="Manak J.R."/>
            <person name="Thompson E.M."/>
            <person name="Jaillon O."/>
            <person name="Du Pasquier L."/>
            <person name="Boudinot P."/>
            <person name="Liberles D.A."/>
            <person name="Volff J.N."/>
            <person name="Philippe H."/>
            <person name="Lenhard B."/>
            <person name="Roest Crollius H."/>
            <person name="Wincker P."/>
            <person name="Chourrout D."/>
        </authorList>
    </citation>
    <scope>NUCLEOTIDE SEQUENCE [LARGE SCALE GENOMIC DNA]</scope>
</reference>
<evidence type="ECO:0000256" key="13">
    <source>
        <dbReference type="ARBA" id="ARBA00023157"/>
    </source>
</evidence>
<evidence type="ECO:0000256" key="11">
    <source>
        <dbReference type="ARBA" id="ARBA00023002"/>
    </source>
</evidence>
<feature type="binding site" evidence="17">
    <location>
        <position position="51"/>
    </location>
    <ligand>
        <name>FAD</name>
        <dbReference type="ChEBI" id="CHEBI:57692"/>
    </ligand>
</feature>
<evidence type="ECO:0000256" key="5">
    <source>
        <dbReference type="ARBA" id="ARBA00022448"/>
    </source>
</evidence>
<dbReference type="GO" id="GO:0016972">
    <property type="term" value="F:thiol oxidase activity"/>
    <property type="evidence" value="ECO:0007669"/>
    <property type="project" value="InterPro"/>
</dbReference>
<evidence type="ECO:0000256" key="1">
    <source>
        <dbReference type="ARBA" id="ARBA00001974"/>
    </source>
</evidence>
<feature type="binding site" evidence="17">
    <location>
        <position position="53"/>
    </location>
    <ligand>
        <name>FAD</name>
        <dbReference type="ChEBI" id="CHEBI:57692"/>
    </ligand>
</feature>
<keyword evidence="14" id="KW-0325">Glycoprotein</keyword>
<evidence type="ECO:0000256" key="14">
    <source>
        <dbReference type="ARBA" id="ARBA00023180"/>
    </source>
</evidence>
<evidence type="ECO:0000256" key="15">
    <source>
        <dbReference type="ARBA" id="ARBA00023284"/>
    </source>
</evidence>
<evidence type="ECO:0000256" key="2">
    <source>
        <dbReference type="ARBA" id="ARBA00004367"/>
    </source>
</evidence>
<dbReference type="SUPFAM" id="SSF110019">
    <property type="entry name" value="ERO1-like"/>
    <property type="match status" value="1"/>
</dbReference>
<accession>E4XBW7</accession>
<evidence type="ECO:0000313" key="19">
    <source>
        <dbReference type="EMBL" id="CBY09092.1"/>
    </source>
</evidence>
<evidence type="ECO:0000256" key="4">
    <source>
        <dbReference type="ARBA" id="ARBA00011802"/>
    </source>
</evidence>
<evidence type="ECO:0000256" key="9">
    <source>
        <dbReference type="ARBA" id="ARBA00022827"/>
    </source>
</evidence>
<proteinExistence type="inferred from homology"/>
<keyword evidence="12" id="KW-0472">Membrane</keyword>
<evidence type="ECO:0000256" key="6">
    <source>
        <dbReference type="ARBA" id="ARBA00022630"/>
    </source>
</evidence>
<protein>
    <submittedName>
        <fullName evidence="19">Uncharacterized protein</fullName>
    </submittedName>
</protein>
<feature type="active site" description="Nucleophile" evidence="16">
    <location>
        <position position="249"/>
    </location>
</feature>
<keyword evidence="15" id="KW-0676">Redox-active center</keyword>
<organism evidence="19">
    <name type="scientific">Oikopleura dioica</name>
    <name type="common">Tunicate</name>
    <dbReference type="NCBI Taxonomy" id="34765"/>
    <lineage>
        <taxon>Eukaryota</taxon>
        <taxon>Metazoa</taxon>
        <taxon>Chordata</taxon>
        <taxon>Tunicata</taxon>
        <taxon>Appendicularia</taxon>
        <taxon>Copelata</taxon>
        <taxon>Oikopleuridae</taxon>
        <taxon>Oikopleura</taxon>
    </lineage>
</organism>
<dbReference type="Pfam" id="PF04137">
    <property type="entry name" value="ERO1"/>
    <property type="match status" value="1"/>
</dbReference>
<keyword evidence="6" id="KW-0285">Flavoprotein</keyword>
<comment type="similarity">
    <text evidence="3">Belongs to the EROs family.</text>
</comment>
<evidence type="ECO:0000256" key="17">
    <source>
        <dbReference type="PIRSR" id="PIRSR017205-2"/>
    </source>
</evidence>
<dbReference type="InterPro" id="IPR037192">
    <property type="entry name" value="ERO1-like_sf"/>
</dbReference>
<keyword evidence="8" id="KW-0256">Endoplasmic reticulum</keyword>
<keyword evidence="10" id="KW-0249">Electron transport</keyword>
<keyword evidence="5" id="KW-0813">Transport</keyword>
<dbReference type="AlphaFoldDB" id="E4XBW7"/>
<evidence type="ECO:0000256" key="12">
    <source>
        <dbReference type="ARBA" id="ARBA00023136"/>
    </source>
</evidence>
<feature type="binding site" evidence="17">
    <location>
        <position position="118"/>
    </location>
    <ligand>
        <name>FAD</name>
        <dbReference type="ChEBI" id="CHEBI:57692"/>
    </ligand>
</feature>
<gene>
    <name evidence="19" type="ORF">GSOID_T00006624001</name>
</gene>
<comment type="subcellular location">
    <subcellularLocation>
        <location evidence="2">Endoplasmic reticulum membrane</location>
        <topology evidence="2">Peripheral membrane protein</topology>
        <orientation evidence="2">Lumenal side</orientation>
    </subcellularLocation>
</comment>
<dbReference type="FunCoup" id="E4XBW7">
    <property type="interactions" value="379"/>
</dbReference>
<dbReference type="InParanoid" id="E4XBW7"/>
<evidence type="ECO:0000256" key="10">
    <source>
        <dbReference type="ARBA" id="ARBA00022982"/>
    </source>
</evidence>
<dbReference type="PANTHER" id="PTHR12613:SF0">
    <property type="entry name" value="ERO1-LIKE PROTEIN"/>
    <property type="match status" value="1"/>
</dbReference>
<dbReference type="GO" id="GO:0005789">
    <property type="term" value="C:endoplasmic reticulum membrane"/>
    <property type="evidence" value="ECO:0007669"/>
    <property type="project" value="UniProtKB-SubCell"/>
</dbReference>
<dbReference type="PIRSF" id="PIRSF017205">
    <property type="entry name" value="ERO1"/>
    <property type="match status" value="1"/>
</dbReference>
<evidence type="ECO:0000256" key="8">
    <source>
        <dbReference type="ARBA" id="ARBA00022824"/>
    </source>
</evidence>
<comment type="subunit">
    <text evidence="4">May function both as a monomer and a homodimer.</text>
</comment>
<comment type="cofactor">
    <cofactor evidence="1 17">
        <name>FAD</name>
        <dbReference type="ChEBI" id="CHEBI:57692"/>
    </cofactor>
</comment>
<dbReference type="EMBL" id="FN653034">
    <property type="protein sequence ID" value="CBY09092.1"/>
    <property type="molecule type" value="Genomic_DNA"/>
</dbReference>
<feature type="disulfide bond" description="Redox-active" evidence="18">
    <location>
        <begin position="249"/>
        <end position="252"/>
    </location>
</feature>
<evidence type="ECO:0000256" key="3">
    <source>
        <dbReference type="ARBA" id="ARBA00008277"/>
    </source>
</evidence>
<dbReference type="Proteomes" id="UP000001307">
    <property type="component" value="Unassembled WGS sequence"/>
</dbReference>
<evidence type="ECO:0000256" key="18">
    <source>
        <dbReference type="PIRSR" id="PIRSR017205-3"/>
    </source>
</evidence>
<dbReference type="InterPro" id="IPR007266">
    <property type="entry name" value="Ero1"/>
</dbReference>
<keyword evidence="11" id="KW-0560">Oxidoreductase</keyword>
<keyword evidence="9 17" id="KW-0274">FAD</keyword>